<dbReference type="GO" id="GO:0015288">
    <property type="term" value="F:porin activity"/>
    <property type="evidence" value="ECO:0007669"/>
    <property type="project" value="TreeGrafter"/>
</dbReference>
<evidence type="ECO:0000256" key="5">
    <source>
        <dbReference type="ARBA" id="ARBA00022692"/>
    </source>
</evidence>
<dbReference type="EMBL" id="CP001997">
    <property type="protein sequence ID" value="ADE57339.1"/>
    <property type="molecule type" value="Genomic_DNA"/>
</dbReference>
<dbReference type="InterPro" id="IPR051906">
    <property type="entry name" value="TolC-like"/>
</dbReference>
<dbReference type="GO" id="GO:1990281">
    <property type="term" value="C:efflux pump complex"/>
    <property type="evidence" value="ECO:0007669"/>
    <property type="project" value="TreeGrafter"/>
</dbReference>
<dbReference type="PANTHER" id="PTHR30026:SF20">
    <property type="entry name" value="OUTER MEMBRANE PROTEIN TOLC"/>
    <property type="match status" value="1"/>
</dbReference>
<keyword evidence="5" id="KW-0812">Transmembrane</keyword>
<dbReference type="KEGG" id="aco:Amico_1218"/>
<gene>
    <name evidence="9" type="ordered locus">Amico_1218</name>
</gene>
<protein>
    <submittedName>
        <fullName evidence="9">Outer membrane efflux protein</fullName>
    </submittedName>
</protein>
<organism evidence="9 10">
    <name type="scientific">Aminobacterium colombiense (strain DSM 12261 / ALA-1)</name>
    <dbReference type="NCBI Taxonomy" id="572547"/>
    <lineage>
        <taxon>Bacteria</taxon>
        <taxon>Thermotogati</taxon>
        <taxon>Synergistota</taxon>
        <taxon>Synergistia</taxon>
        <taxon>Synergistales</taxon>
        <taxon>Aminobacteriaceae</taxon>
        <taxon>Aminobacterium</taxon>
    </lineage>
</organism>
<evidence type="ECO:0000313" key="10">
    <source>
        <dbReference type="Proteomes" id="UP000002366"/>
    </source>
</evidence>
<keyword evidence="6" id="KW-0472">Membrane</keyword>
<evidence type="ECO:0000256" key="6">
    <source>
        <dbReference type="ARBA" id="ARBA00023136"/>
    </source>
</evidence>
<comment type="subcellular location">
    <subcellularLocation>
        <location evidence="1">Cell outer membrane</location>
    </subcellularLocation>
</comment>
<dbReference type="GO" id="GO:0015562">
    <property type="term" value="F:efflux transmembrane transporter activity"/>
    <property type="evidence" value="ECO:0007669"/>
    <property type="project" value="InterPro"/>
</dbReference>
<evidence type="ECO:0000256" key="3">
    <source>
        <dbReference type="ARBA" id="ARBA00022448"/>
    </source>
</evidence>
<dbReference type="OrthoDB" id="2210at2"/>
<dbReference type="GO" id="GO:0009279">
    <property type="term" value="C:cell outer membrane"/>
    <property type="evidence" value="ECO:0007669"/>
    <property type="project" value="UniProtKB-SubCell"/>
</dbReference>
<keyword evidence="10" id="KW-1185">Reference proteome</keyword>
<evidence type="ECO:0000256" key="7">
    <source>
        <dbReference type="ARBA" id="ARBA00023237"/>
    </source>
</evidence>
<dbReference type="SUPFAM" id="SSF56954">
    <property type="entry name" value="Outer membrane efflux proteins (OEP)"/>
    <property type="match status" value="1"/>
</dbReference>
<dbReference type="InterPro" id="IPR003423">
    <property type="entry name" value="OMP_efflux"/>
</dbReference>
<name>D5EFK7_AMICL</name>
<dbReference type="RefSeq" id="WP_013048602.1">
    <property type="nucleotide sequence ID" value="NC_014011.1"/>
</dbReference>
<feature type="coiled-coil region" evidence="8">
    <location>
        <begin position="353"/>
        <end position="380"/>
    </location>
</feature>
<dbReference type="Pfam" id="PF02321">
    <property type="entry name" value="OEP"/>
    <property type="match status" value="2"/>
</dbReference>
<comment type="similarity">
    <text evidence="2">Belongs to the outer membrane factor (OMF) (TC 1.B.17) family.</text>
</comment>
<dbReference type="eggNOG" id="COG1538">
    <property type="taxonomic scope" value="Bacteria"/>
</dbReference>
<reference evidence="9 10" key="1">
    <citation type="journal article" date="2010" name="Stand. Genomic Sci.">
        <title>Complete genome sequence of Aminobacterium colombiense type strain (ALA-1).</title>
        <authorList>
            <person name="Chertkov O."/>
            <person name="Sikorski J."/>
            <person name="Brambilla E."/>
            <person name="Lapidus A."/>
            <person name="Copeland A."/>
            <person name="Glavina Del Rio T."/>
            <person name="Nolan M."/>
            <person name="Lucas S."/>
            <person name="Tice H."/>
            <person name="Cheng J.F."/>
            <person name="Han C."/>
            <person name="Detter J.C."/>
            <person name="Bruce D."/>
            <person name="Tapia R."/>
            <person name="Goodwin L."/>
            <person name="Pitluck S."/>
            <person name="Liolios K."/>
            <person name="Ivanova N."/>
            <person name="Mavromatis K."/>
            <person name="Ovchinnikova G."/>
            <person name="Pati A."/>
            <person name="Chen A."/>
            <person name="Palaniappan K."/>
            <person name="Land M."/>
            <person name="Hauser L."/>
            <person name="Chang Y.J."/>
            <person name="Jeffries C.D."/>
            <person name="Spring S."/>
            <person name="Rohde M."/>
            <person name="Goker M."/>
            <person name="Bristow J."/>
            <person name="Eisen J.A."/>
            <person name="Markowitz V."/>
            <person name="Hugenholtz P."/>
            <person name="Kyrpides N.C."/>
            <person name="Klenk H.P."/>
        </authorList>
    </citation>
    <scope>NUCLEOTIDE SEQUENCE [LARGE SCALE GENOMIC DNA]</scope>
    <source>
        <strain evidence="10">DSM 12261 / ALA-1</strain>
    </source>
</reference>
<evidence type="ECO:0000256" key="4">
    <source>
        <dbReference type="ARBA" id="ARBA00022452"/>
    </source>
</evidence>
<keyword evidence="3" id="KW-0813">Transport</keyword>
<proteinExistence type="inferred from homology"/>
<dbReference type="Gene3D" id="1.20.1600.10">
    <property type="entry name" value="Outer membrane efflux proteins (OEP)"/>
    <property type="match status" value="1"/>
</dbReference>
<dbReference type="AlphaFoldDB" id="D5EFK7"/>
<evidence type="ECO:0000256" key="2">
    <source>
        <dbReference type="ARBA" id="ARBA00007613"/>
    </source>
</evidence>
<evidence type="ECO:0000313" key="9">
    <source>
        <dbReference type="EMBL" id="ADE57339.1"/>
    </source>
</evidence>
<evidence type="ECO:0000256" key="8">
    <source>
        <dbReference type="SAM" id="Coils"/>
    </source>
</evidence>
<keyword evidence="8" id="KW-0175">Coiled coil</keyword>
<dbReference type="PANTHER" id="PTHR30026">
    <property type="entry name" value="OUTER MEMBRANE PROTEIN TOLC"/>
    <property type="match status" value="1"/>
</dbReference>
<accession>D5EFK7</accession>
<evidence type="ECO:0000256" key="1">
    <source>
        <dbReference type="ARBA" id="ARBA00004442"/>
    </source>
</evidence>
<dbReference type="HOGENOM" id="CLU_012817_10_6_0"/>
<sequence>MRRIQKIIIISMVLLFIGGSLWAAASEDTVLTLEKALSVAKEQNLDILSAQQELVRAKGKLTEARAGGLPSLNLGAGYTRREKPDLAGNDEENIFGAALTLTQPLYQGGKIRAGKQQASIEIQQAEYYYVEIAEQVALNVYNRFYAVLLEKENVKTAEDAFAFAEKYLDEVKKKHVLGLATGLEITRAEKQQAESRTALIRARNNLEVAKINLLELLNVKLDTSYTIEGNLSYAPVAGQPEESLKKALAYRPDYQRAKLQVDVQDQQIRIAQSGLKPSASVSGSYRYDDPEQAYYESGDTWQVRLTVDIPVMDSGLTHGRIVQQKALREQTMRNVEKKEESIRSEVSSVYLDLKTAAQVLEEAKLNLKLAEETLRLAEVGYREGVGIQLDVLDARASLTQARREYSAAVKDYAFAIVRLRKAEGVLTEEPVLP</sequence>
<dbReference type="Proteomes" id="UP000002366">
    <property type="component" value="Chromosome"/>
</dbReference>
<dbReference type="STRING" id="572547.Amico_1218"/>
<keyword evidence="4" id="KW-1134">Transmembrane beta strand</keyword>
<keyword evidence="7" id="KW-0998">Cell outer membrane</keyword>